<protein>
    <submittedName>
        <fullName evidence="7">O-methyltransferase, family 2</fullName>
    </submittedName>
</protein>
<dbReference type="InterPro" id="IPR016461">
    <property type="entry name" value="COMT-like"/>
</dbReference>
<feature type="active site" description="Proton acceptor" evidence="4">
    <location>
        <position position="271"/>
    </location>
</feature>
<keyword evidence="8" id="KW-1185">Reference proteome</keyword>
<dbReference type="InterPro" id="IPR036388">
    <property type="entry name" value="WH-like_DNA-bd_sf"/>
</dbReference>
<feature type="domain" description="O-methyltransferase C-terminal" evidence="5">
    <location>
        <begin position="142"/>
        <end position="308"/>
    </location>
</feature>
<evidence type="ECO:0000256" key="3">
    <source>
        <dbReference type="ARBA" id="ARBA00022691"/>
    </source>
</evidence>
<dbReference type="GO" id="GO:0008171">
    <property type="term" value="F:O-methyltransferase activity"/>
    <property type="evidence" value="ECO:0007669"/>
    <property type="project" value="InterPro"/>
</dbReference>
<dbReference type="GO" id="GO:0046983">
    <property type="term" value="F:protein dimerization activity"/>
    <property type="evidence" value="ECO:0007669"/>
    <property type="project" value="InterPro"/>
</dbReference>
<dbReference type="PIRSF" id="PIRSF005739">
    <property type="entry name" value="O-mtase"/>
    <property type="match status" value="1"/>
</dbReference>
<name>A0A1R3HJI1_9ROSI</name>
<dbReference type="InterPro" id="IPR029063">
    <property type="entry name" value="SAM-dependent_MTases_sf"/>
</dbReference>
<dbReference type="InterPro" id="IPR036390">
    <property type="entry name" value="WH_DNA-bd_sf"/>
</dbReference>
<evidence type="ECO:0000313" key="8">
    <source>
        <dbReference type="Proteomes" id="UP000187203"/>
    </source>
</evidence>
<dbReference type="InterPro" id="IPR012967">
    <property type="entry name" value="COMT_dimerisation"/>
</dbReference>
<sequence length="312" mass="34504">MAFTLGNQNITSNLEEEEKCYFQAMKVATSTVLPMVLKAAVDLDLLEIIAKATPEGRKLSPIEIASHLPAKNSDAPSIIDRILRVLASHSLLTCDVVTDEDGCAQRLYGLSPIGRYFLHNDNGISLIPSLLLSSHKTFIEPWYYLKEATLEGGTPFIKAYGMHFFEFSAKNGEVNAQFNNTMSNLTVIVMNKILEKYKGFEGINLLVDVGGGLGTNLNLIVSKYPQIKGINFDLPHVVKDAPHYPGINHIGGDMFIEVPHGDVIFMKWILHDWDDDRCLKLLKNCYNALPESGKVIVIGPIVPESPSTDNCD</sequence>
<keyword evidence="2" id="KW-0808">Transferase</keyword>
<accession>A0A1R3HJI1</accession>
<dbReference type="PANTHER" id="PTHR11746">
    <property type="entry name" value="O-METHYLTRANSFERASE"/>
    <property type="match status" value="1"/>
</dbReference>
<evidence type="ECO:0000313" key="7">
    <source>
        <dbReference type="EMBL" id="OMO70453.1"/>
    </source>
</evidence>
<dbReference type="AlphaFoldDB" id="A0A1R3HJI1"/>
<dbReference type="SUPFAM" id="SSF53335">
    <property type="entry name" value="S-adenosyl-L-methionine-dependent methyltransferases"/>
    <property type="match status" value="1"/>
</dbReference>
<dbReference type="Pfam" id="PF00891">
    <property type="entry name" value="Methyltransf_2"/>
    <property type="match status" value="1"/>
</dbReference>
<proteinExistence type="predicted"/>
<keyword evidence="3" id="KW-0949">S-adenosyl-L-methionine</keyword>
<feature type="domain" description="O-methyltransferase dimerisation" evidence="6">
    <location>
        <begin position="26"/>
        <end position="119"/>
    </location>
</feature>
<dbReference type="EMBL" id="AWUE01019993">
    <property type="protein sequence ID" value="OMO70453.1"/>
    <property type="molecule type" value="Genomic_DNA"/>
</dbReference>
<dbReference type="GO" id="GO:0032259">
    <property type="term" value="P:methylation"/>
    <property type="evidence" value="ECO:0007669"/>
    <property type="project" value="UniProtKB-KW"/>
</dbReference>
<dbReference type="Gene3D" id="3.40.50.150">
    <property type="entry name" value="Vaccinia Virus protein VP39"/>
    <property type="match status" value="1"/>
</dbReference>
<evidence type="ECO:0000256" key="1">
    <source>
        <dbReference type="ARBA" id="ARBA00022603"/>
    </source>
</evidence>
<dbReference type="Proteomes" id="UP000187203">
    <property type="component" value="Unassembled WGS sequence"/>
</dbReference>
<comment type="caution">
    <text evidence="7">The sequence shown here is derived from an EMBL/GenBank/DDBJ whole genome shotgun (WGS) entry which is preliminary data.</text>
</comment>
<evidence type="ECO:0000259" key="6">
    <source>
        <dbReference type="Pfam" id="PF08100"/>
    </source>
</evidence>
<organism evidence="7 8">
    <name type="scientific">Corchorus olitorius</name>
    <dbReference type="NCBI Taxonomy" id="93759"/>
    <lineage>
        <taxon>Eukaryota</taxon>
        <taxon>Viridiplantae</taxon>
        <taxon>Streptophyta</taxon>
        <taxon>Embryophyta</taxon>
        <taxon>Tracheophyta</taxon>
        <taxon>Spermatophyta</taxon>
        <taxon>Magnoliopsida</taxon>
        <taxon>eudicotyledons</taxon>
        <taxon>Gunneridae</taxon>
        <taxon>Pentapetalae</taxon>
        <taxon>rosids</taxon>
        <taxon>malvids</taxon>
        <taxon>Malvales</taxon>
        <taxon>Malvaceae</taxon>
        <taxon>Grewioideae</taxon>
        <taxon>Apeibeae</taxon>
        <taxon>Corchorus</taxon>
    </lineage>
</organism>
<dbReference type="OrthoDB" id="1606438at2759"/>
<dbReference type="Gene3D" id="1.10.10.10">
    <property type="entry name" value="Winged helix-like DNA-binding domain superfamily/Winged helix DNA-binding domain"/>
    <property type="match status" value="1"/>
</dbReference>
<dbReference type="SUPFAM" id="SSF46785">
    <property type="entry name" value="Winged helix' DNA-binding domain"/>
    <property type="match status" value="1"/>
</dbReference>
<gene>
    <name evidence="7" type="ORF">COLO4_28594</name>
</gene>
<dbReference type="Pfam" id="PF08100">
    <property type="entry name" value="Dimerisation"/>
    <property type="match status" value="1"/>
</dbReference>
<keyword evidence="1" id="KW-0489">Methyltransferase</keyword>
<dbReference type="InterPro" id="IPR001077">
    <property type="entry name" value="COMT_C"/>
</dbReference>
<reference evidence="8" key="1">
    <citation type="submission" date="2013-09" db="EMBL/GenBank/DDBJ databases">
        <title>Corchorus olitorius genome sequencing.</title>
        <authorList>
            <person name="Alam M."/>
            <person name="Haque M.S."/>
            <person name="Islam M.S."/>
            <person name="Emdad E.M."/>
            <person name="Islam M.M."/>
            <person name="Ahmed B."/>
            <person name="Halim A."/>
            <person name="Hossen Q.M.M."/>
            <person name="Hossain M.Z."/>
            <person name="Ahmed R."/>
            <person name="Khan M.M."/>
            <person name="Islam R."/>
            <person name="Rashid M.M."/>
            <person name="Khan S.A."/>
            <person name="Rahman M.S."/>
            <person name="Alam M."/>
            <person name="Yahiya A.S."/>
            <person name="Khan M.S."/>
            <person name="Azam M.S."/>
            <person name="Haque T."/>
            <person name="Lashkar M.Z.H."/>
            <person name="Akhand A.I."/>
            <person name="Morshed G."/>
            <person name="Roy S."/>
            <person name="Uddin K.S."/>
            <person name="Rabeya T."/>
            <person name="Hossain A.S."/>
            <person name="Chowdhury A."/>
            <person name="Snigdha A.R."/>
            <person name="Mortoza M.S."/>
            <person name="Matin S.A."/>
            <person name="Hoque S.M.E."/>
            <person name="Islam M.K."/>
            <person name="Roy D.K."/>
            <person name="Haider R."/>
            <person name="Moosa M.M."/>
            <person name="Elias S.M."/>
            <person name="Hasan A.M."/>
            <person name="Jahan S."/>
            <person name="Shafiuddin M."/>
            <person name="Mahmood N."/>
            <person name="Shommy N.S."/>
        </authorList>
    </citation>
    <scope>NUCLEOTIDE SEQUENCE [LARGE SCALE GENOMIC DNA]</scope>
    <source>
        <strain evidence="8">cv. O-4</strain>
    </source>
</reference>
<dbReference type="FunFam" id="1.10.10.10:FF:000357">
    <property type="entry name" value="Caffeic acid 3-O-methyltransferase"/>
    <property type="match status" value="1"/>
</dbReference>
<evidence type="ECO:0000256" key="4">
    <source>
        <dbReference type="PIRSR" id="PIRSR005739-1"/>
    </source>
</evidence>
<dbReference type="STRING" id="93759.A0A1R3HJI1"/>
<dbReference type="PROSITE" id="PS51683">
    <property type="entry name" value="SAM_OMT_II"/>
    <property type="match status" value="1"/>
</dbReference>
<evidence type="ECO:0000256" key="2">
    <source>
        <dbReference type="ARBA" id="ARBA00022679"/>
    </source>
</evidence>
<evidence type="ECO:0000259" key="5">
    <source>
        <dbReference type="Pfam" id="PF00891"/>
    </source>
</evidence>